<dbReference type="PANTHER" id="PTHR21343:SF8">
    <property type="entry name" value="DRTGG DOMAIN-CONTAINING PROTEIN"/>
    <property type="match status" value="1"/>
</dbReference>
<evidence type="ECO:0008006" key="5">
    <source>
        <dbReference type="Google" id="ProtNLM"/>
    </source>
</evidence>
<sequence>MRQIISKNTKSLHIFRVARTATARRTKATLSTTSCLLRQRCTADGCRFSARTFGGISRNIPLALGATETPTPAAAATTATTTTTTPRKRYRPIYILSTNQNVSKTSVTLSIISGIRKALGDNAKIGYLRPVTILQEQEDHHQQLKQQHEGPKTHLEQEEGNEDDSPLVCKYLYSLNENQSSPSSSVVQILDDGTVHTPSHSTPTSSELQSNRLRHLENIRTSYENLADDVDILVIQGAGHHAAVGTFAGMGNARMARNLGGSVVLVGGGGIGATFDELEVNRVLCQVYNVPISGVVLNKVQADKVSQTSRYLGRAFSQWWSVPLLGCIPNDRELLQPTLHDLESLFETSLVSGSKSRFRRYDVKRNMAVVTTSLTWFLDDICCNREEDENQQQKDVAKRKLYVCHGSRDDIVLGFLAEYQRRKNIAREKGFPSDFESALVICGRGDDNEDGEADEPAVNGNQWGKGIVSDEVRDLIRAMDGTQDDDGDGGVPILLTKHSTHVTSELIRAFKPRLSANNTDEESCDRVDRVIDHCERFLDIDELLKRNLLVEEYAGTEDDLEEVAR</sequence>
<reference evidence="4" key="1">
    <citation type="submission" date="2021-01" db="EMBL/GenBank/DDBJ databases">
        <authorList>
            <person name="Corre E."/>
            <person name="Pelletier E."/>
            <person name="Niang G."/>
            <person name="Scheremetjew M."/>
            <person name="Finn R."/>
            <person name="Kale V."/>
            <person name="Holt S."/>
            <person name="Cochrane G."/>
            <person name="Meng A."/>
            <person name="Brown T."/>
            <person name="Cohen L."/>
        </authorList>
    </citation>
    <scope>NUCLEOTIDE SEQUENCE</scope>
    <source>
        <strain evidence="4">GSO104</strain>
        <strain evidence="3">Pop2</strain>
    </source>
</reference>
<gene>
    <name evidence="4" type="ORF">DBRI00130_LOCUS37169</name>
    <name evidence="3" type="ORF">DBRI1063_LOCUS16855</name>
</gene>
<dbReference type="EMBL" id="HBNS01048324">
    <property type="protein sequence ID" value="CAE4649322.1"/>
    <property type="molecule type" value="Transcribed_RNA"/>
</dbReference>
<evidence type="ECO:0000256" key="2">
    <source>
        <dbReference type="SAM" id="MobiDB-lite"/>
    </source>
</evidence>
<name>A0A6U3RUQ9_9STRA</name>
<evidence type="ECO:0000256" key="1">
    <source>
        <dbReference type="ARBA" id="ARBA00022962"/>
    </source>
</evidence>
<dbReference type="EMBL" id="HBGN01026231">
    <property type="protein sequence ID" value="CAD9341593.1"/>
    <property type="molecule type" value="Transcribed_RNA"/>
</dbReference>
<dbReference type="Pfam" id="PF13500">
    <property type="entry name" value="AAA_26"/>
    <property type="match status" value="1"/>
</dbReference>
<dbReference type="AlphaFoldDB" id="A0A6U3RUQ9"/>
<dbReference type="Gene3D" id="3.40.1390.20">
    <property type="entry name" value="HprK N-terminal domain-like"/>
    <property type="match status" value="1"/>
</dbReference>
<evidence type="ECO:0000313" key="4">
    <source>
        <dbReference type="EMBL" id="CAE4649322.1"/>
    </source>
</evidence>
<dbReference type="PANTHER" id="PTHR21343">
    <property type="entry name" value="DETHIOBIOTIN SYNTHETASE"/>
    <property type="match status" value="1"/>
</dbReference>
<dbReference type="SUPFAM" id="SSF52540">
    <property type="entry name" value="P-loop containing nucleoside triphosphate hydrolases"/>
    <property type="match status" value="1"/>
</dbReference>
<protein>
    <recommendedName>
        <fullName evidence="5">DRTGG domain-containing protein</fullName>
    </recommendedName>
</protein>
<dbReference type="Gene3D" id="3.40.50.300">
    <property type="entry name" value="P-loop containing nucleotide triphosphate hydrolases"/>
    <property type="match status" value="1"/>
</dbReference>
<accession>A0A6U3RUQ9</accession>
<feature type="compositionally biased region" description="Basic and acidic residues" evidence="2">
    <location>
        <begin position="138"/>
        <end position="157"/>
    </location>
</feature>
<proteinExistence type="predicted"/>
<dbReference type="InterPro" id="IPR028979">
    <property type="entry name" value="Ser_kin/Pase_Hpr-like_N_sf"/>
</dbReference>
<keyword evidence="1" id="KW-0315">Glutamine amidotransferase</keyword>
<organism evidence="4">
    <name type="scientific">Ditylum brightwellii</name>
    <dbReference type="NCBI Taxonomy" id="49249"/>
    <lineage>
        <taxon>Eukaryota</taxon>
        <taxon>Sar</taxon>
        <taxon>Stramenopiles</taxon>
        <taxon>Ochrophyta</taxon>
        <taxon>Bacillariophyta</taxon>
        <taxon>Mediophyceae</taxon>
        <taxon>Lithodesmiophycidae</taxon>
        <taxon>Lithodesmiales</taxon>
        <taxon>Lithodesmiaceae</taxon>
        <taxon>Ditylum</taxon>
    </lineage>
</organism>
<feature type="region of interest" description="Disordered" evidence="2">
    <location>
        <begin position="138"/>
        <end position="163"/>
    </location>
</feature>
<evidence type="ECO:0000313" key="3">
    <source>
        <dbReference type="EMBL" id="CAD9341593.1"/>
    </source>
</evidence>
<dbReference type="InterPro" id="IPR027417">
    <property type="entry name" value="P-loop_NTPase"/>
</dbReference>